<dbReference type="PANTHER" id="PTHR47690">
    <property type="entry name" value="GLUCOKINASE"/>
    <property type="match status" value="1"/>
</dbReference>
<reference evidence="5 6" key="1">
    <citation type="submission" date="2017-07" db="EMBL/GenBank/DDBJ databases">
        <title>Draft Genome Sequences of Select Purple Nonsulfur Bacteria.</title>
        <authorList>
            <person name="Lasarre B."/>
            <person name="Mckinlay J.B."/>
        </authorList>
    </citation>
    <scope>NUCLEOTIDE SEQUENCE [LARGE SCALE GENOMIC DNA]</scope>
    <source>
        <strain evidence="5 6">DSM 5909</strain>
    </source>
</reference>
<gene>
    <name evidence="5" type="ORF">CH341_03710</name>
</gene>
<evidence type="ECO:0000256" key="2">
    <source>
        <dbReference type="ARBA" id="ARBA00022777"/>
    </source>
</evidence>
<dbReference type="AlphaFoldDB" id="A0A327L5M4"/>
<keyword evidence="2" id="KW-0418">Kinase</keyword>
<name>A0A327L5M4_9BRAD</name>
<dbReference type="GO" id="GO:0006096">
    <property type="term" value="P:glycolytic process"/>
    <property type="evidence" value="ECO:0007669"/>
    <property type="project" value="InterPro"/>
</dbReference>
<dbReference type="Gene3D" id="3.40.367.20">
    <property type="match status" value="1"/>
</dbReference>
<evidence type="ECO:0000256" key="4">
    <source>
        <dbReference type="SAM" id="MobiDB-lite"/>
    </source>
</evidence>
<dbReference type="EMBL" id="NPEX01000014">
    <property type="protein sequence ID" value="RAI45504.1"/>
    <property type="molecule type" value="Genomic_DNA"/>
</dbReference>
<dbReference type="OrthoDB" id="9800595at2"/>
<comment type="caution">
    <text evidence="5">The sequence shown here is derived from an EMBL/GenBank/DDBJ whole genome shotgun (WGS) entry which is preliminary data.</text>
</comment>
<keyword evidence="1" id="KW-0808">Transferase</keyword>
<dbReference type="InterPro" id="IPR003836">
    <property type="entry name" value="Glucokinase"/>
</dbReference>
<evidence type="ECO:0000256" key="1">
    <source>
        <dbReference type="ARBA" id="ARBA00022679"/>
    </source>
</evidence>
<sequence length="365" mass="37893">MRRLRSGAGARGTHRPGAQGVHADADGCASMTVTLIADIGGSNIRLAVTGPAARPTQMRAAANDRVDDIDGAIAAYLAETGATPEAAVLAVAGPVQGRRIALTNRDWVLDLDRIERRFGFRWACAVNDFEALAWALPEFGPEDLRPLGSGLPTRAGPVAVLGPGTGLGVSALVPEEGDRWTSVASEAGHVSFGPAAPDEWPVFERVAATVEAVSAETVISGAGLGRLYAALHPDRPPLTAAEIDAAAERSDPAATRAVALFVRLLGRFAGDVALAFKTTGGVYVGGGVAQKLGSSIDGAAFRVAFERHPAMRHVLEKIPTALVTCSEPGLLGCAAYAAHLMRHGASGRDSAPRRIESEITSHRAR</sequence>
<dbReference type="Pfam" id="PF02685">
    <property type="entry name" value="Glucokinase"/>
    <property type="match status" value="1"/>
</dbReference>
<dbReference type="CDD" id="cd24008">
    <property type="entry name" value="ASKHA_NBD_GLK"/>
    <property type="match status" value="1"/>
</dbReference>
<dbReference type="GO" id="GO:0005829">
    <property type="term" value="C:cytosol"/>
    <property type="evidence" value="ECO:0007669"/>
    <property type="project" value="TreeGrafter"/>
</dbReference>
<proteinExistence type="inferred from homology"/>
<dbReference type="Gene3D" id="3.30.420.40">
    <property type="match status" value="1"/>
</dbReference>
<feature type="region of interest" description="Disordered" evidence="4">
    <location>
        <begin position="346"/>
        <end position="365"/>
    </location>
</feature>
<accession>A0A327L5M4</accession>
<evidence type="ECO:0000313" key="6">
    <source>
        <dbReference type="Proteomes" id="UP000249130"/>
    </source>
</evidence>
<dbReference type="InterPro" id="IPR050201">
    <property type="entry name" value="Bacterial_glucokinase"/>
</dbReference>
<dbReference type="GO" id="GO:0004340">
    <property type="term" value="F:glucokinase activity"/>
    <property type="evidence" value="ECO:0007669"/>
    <property type="project" value="InterPro"/>
</dbReference>
<feature type="region of interest" description="Disordered" evidence="4">
    <location>
        <begin position="1"/>
        <end position="23"/>
    </location>
</feature>
<feature type="compositionally biased region" description="Basic and acidic residues" evidence="4">
    <location>
        <begin position="350"/>
        <end position="365"/>
    </location>
</feature>
<protein>
    <recommendedName>
        <fullName evidence="7">Glucokinase</fullName>
    </recommendedName>
</protein>
<evidence type="ECO:0008006" key="7">
    <source>
        <dbReference type="Google" id="ProtNLM"/>
    </source>
</evidence>
<dbReference type="GO" id="GO:0005524">
    <property type="term" value="F:ATP binding"/>
    <property type="evidence" value="ECO:0007669"/>
    <property type="project" value="InterPro"/>
</dbReference>
<organism evidence="5 6">
    <name type="scientific">Rhodoplanes roseus</name>
    <dbReference type="NCBI Taxonomy" id="29409"/>
    <lineage>
        <taxon>Bacteria</taxon>
        <taxon>Pseudomonadati</taxon>
        <taxon>Pseudomonadota</taxon>
        <taxon>Alphaproteobacteria</taxon>
        <taxon>Hyphomicrobiales</taxon>
        <taxon>Nitrobacteraceae</taxon>
        <taxon>Rhodoplanes</taxon>
    </lineage>
</organism>
<dbReference type="Proteomes" id="UP000249130">
    <property type="component" value="Unassembled WGS sequence"/>
</dbReference>
<comment type="similarity">
    <text evidence="3">Belongs to the bacterial glucokinase family.</text>
</comment>
<evidence type="ECO:0000313" key="5">
    <source>
        <dbReference type="EMBL" id="RAI45504.1"/>
    </source>
</evidence>
<dbReference type="PANTHER" id="PTHR47690:SF1">
    <property type="entry name" value="GLUCOKINASE"/>
    <property type="match status" value="1"/>
</dbReference>
<dbReference type="InterPro" id="IPR043129">
    <property type="entry name" value="ATPase_NBD"/>
</dbReference>
<dbReference type="SUPFAM" id="SSF53067">
    <property type="entry name" value="Actin-like ATPase domain"/>
    <property type="match status" value="1"/>
</dbReference>
<dbReference type="GO" id="GO:0005536">
    <property type="term" value="F:D-glucose binding"/>
    <property type="evidence" value="ECO:0007669"/>
    <property type="project" value="InterPro"/>
</dbReference>
<evidence type="ECO:0000256" key="3">
    <source>
        <dbReference type="RuleBase" id="RU004046"/>
    </source>
</evidence>
<keyword evidence="6" id="KW-1185">Reference proteome</keyword>